<dbReference type="AlphaFoldDB" id="A0A0K8QJX6"/>
<dbReference type="InterPro" id="IPR036679">
    <property type="entry name" value="FlgN-like_sf"/>
</dbReference>
<accession>A0A0K8QJX6</accession>
<name>A0A0K8QJX6_9GAMM</name>
<dbReference type="HOGENOM" id="CLU_137423_0_0_6"/>
<evidence type="ECO:0000256" key="2">
    <source>
        <dbReference type="ARBA" id="ARBA00007703"/>
    </source>
</evidence>
<comment type="function">
    <text evidence="1">Required for the efficient initiation of filament assembly.</text>
</comment>
<evidence type="ECO:0000313" key="6">
    <source>
        <dbReference type="EMBL" id="GAP65235.1"/>
    </source>
</evidence>
<dbReference type="Proteomes" id="UP000253740">
    <property type="component" value="Unassembled WGS sequence"/>
</dbReference>
<organism evidence="6">
    <name type="scientific">Mizugakiibacter sediminis</name>
    <dbReference type="NCBI Taxonomy" id="1475481"/>
    <lineage>
        <taxon>Bacteria</taxon>
        <taxon>Pseudomonadati</taxon>
        <taxon>Pseudomonadota</taxon>
        <taxon>Gammaproteobacteria</taxon>
        <taxon>Lysobacterales</taxon>
        <taxon>Rhodanobacteraceae</taxon>
        <taxon>Mizugakiibacter</taxon>
    </lineage>
</organism>
<dbReference type="GO" id="GO:0044780">
    <property type="term" value="P:bacterial-type flagellum assembly"/>
    <property type="evidence" value="ECO:0007669"/>
    <property type="project" value="InterPro"/>
</dbReference>
<reference evidence="6" key="2">
    <citation type="submission" date="2015-08" db="EMBL/GenBank/DDBJ databases">
        <title>Complete DNA Sequence of Pseudomonas syringae pv. actinidiae, the Causal Agent of Kiwifruit Canker Disease.</title>
        <authorList>
            <person name="Rikkerink E.H.A."/>
            <person name="Fineran P.C."/>
        </authorList>
    </citation>
    <scope>NUCLEOTIDE SEQUENCE</scope>
    <source>
        <strain evidence="6">SkMP5</strain>
    </source>
</reference>
<dbReference type="OrthoDB" id="5950635at2"/>
<keyword evidence="6" id="KW-0966">Cell projection</keyword>
<evidence type="ECO:0000313" key="5">
    <source>
        <dbReference type="EMBL" id="GAN45494.1"/>
    </source>
</evidence>
<proteinExistence type="inferred from homology"/>
<keyword evidence="7" id="KW-1185">Reference proteome</keyword>
<evidence type="ECO:0000256" key="1">
    <source>
        <dbReference type="ARBA" id="ARBA00002397"/>
    </source>
</evidence>
<dbReference type="InterPro" id="IPR007809">
    <property type="entry name" value="FlgN-like"/>
</dbReference>
<dbReference type="RefSeq" id="WP_062534829.1">
    <property type="nucleotide sequence ID" value="NZ_DF970155.1"/>
</dbReference>
<comment type="similarity">
    <text evidence="2">Belongs to the FlgN family.</text>
</comment>
<evidence type="ECO:0000313" key="7">
    <source>
        <dbReference type="Proteomes" id="UP000253740"/>
    </source>
</evidence>
<feature type="region of interest" description="Disordered" evidence="4">
    <location>
        <begin position="133"/>
        <end position="159"/>
    </location>
</feature>
<evidence type="ECO:0000256" key="4">
    <source>
        <dbReference type="SAM" id="MobiDB-lite"/>
    </source>
</evidence>
<keyword evidence="3" id="KW-1005">Bacterial flagellum biogenesis</keyword>
<gene>
    <name evidence="5" type="ORF">MBSD_2043</name>
    <name evidence="6" type="ORF">MBSD_n0524</name>
</gene>
<keyword evidence="6" id="KW-0969">Cilium</keyword>
<dbReference type="EMBL" id="DF952381">
    <property type="protein sequence ID" value="GAN45494.1"/>
    <property type="molecule type" value="Genomic_DNA"/>
</dbReference>
<keyword evidence="6" id="KW-0282">Flagellum</keyword>
<protein>
    <submittedName>
        <fullName evidence="5">Flagellar biosynthesis protein FlgN</fullName>
    </submittedName>
    <submittedName>
        <fullName evidence="6">Flagellar biosynthesis/type III secretory pathway chaperone</fullName>
    </submittedName>
</protein>
<dbReference type="Gene3D" id="1.20.58.300">
    <property type="entry name" value="FlgN-like"/>
    <property type="match status" value="1"/>
</dbReference>
<reference evidence="5" key="1">
    <citation type="submission" date="2015-03" db="EMBL/GenBank/DDBJ databases">
        <title>Draft genome sequence of Mizugakiibacter sediminis skMP5.</title>
        <authorList>
            <person name="Watanabe T."/>
            <person name="Kojima H."/>
            <person name="Fukui M."/>
        </authorList>
    </citation>
    <scope>NUCLEOTIDE SEQUENCE</scope>
    <source>
        <strain evidence="5">SkMP5</strain>
    </source>
</reference>
<dbReference type="STRING" id="1475481.GCA_000953855_00533"/>
<evidence type="ECO:0000256" key="3">
    <source>
        <dbReference type="ARBA" id="ARBA00022795"/>
    </source>
</evidence>
<sequence length="159" mass="16818">MDLSAELTHTLALVVEEIAGTAGRLLAELESERDALLAGDDAALDAAGAAKDAHVRQLEMLEAERVHLAAQITGGGFGLAAMQAGLARDPATLARWRDTLELLARCRELNRQNGAVVDVKLRQVRQALHLLTGESPEPGLYGPRGDSAATRSPHTLAKA</sequence>
<dbReference type="SUPFAM" id="SSF140566">
    <property type="entry name" value="FlgN-like"/>
    <property type="match status" value="1"/>
</dbReference>
<dbReference type="Pfam" id="PF05130">
    <property type="entry name" value="FlgN"/>
    <property type="match status" value="1"/>
</dbReference>
<dbReference type="EMBL" id="DF970155">
    <property type="protein sequence ID" value="GAP65235.1"/>
    <property type="molecule type" value="Genomic_DNA"/>
</dbReference>